<dbReference type="Proteomes" id="UP000284403">
    <property type="component" value="Unassembled WGS sequence"/>
</dbReference>
<proteinExistence type="predicted"/>
<feature type="region of interest" description="Disordered" evidence="1">
    <location>
        <begin position="863"/>
        <end position="891"/>
    </location>
</feature>
<keyword evidence="2" id="KW-1133">Transmembrane helix</keyword>
<keyword evidence="2" id="KW-0812">Transmembrane</keyword>
<feature type="region of interest" description="Disordered" evidence="1">
    <location>
        <begin position="607"/>
        <end position="652"/>
    </location>
</feature>
<accession>A0A3R7MTZ8</accession>
<evidence type="ECO:0000313" key="3">
    <source>
        <dbReference type="EMBL" id="RNF20674.1"/>
    </source>
</evidence>
<reference evidence="3 4" key="1">
    <citation type="journal article" date="2018" name="BMC Genomics">
        <title>Genomic comparison of Trypanosoma conorhini and Trypanosoma rangeli to Trypanosoma cruzi strains of high and low virulence.</title>
        <authorList>
            <person name="Bradwell K.R."/>
            <person name="Koparde V.N."/>
            <person name="Matveyev A.V."/>
            <person name="Serrano M.G."/>
            <person name="Alves J.M."/>
            <person name="Parikh H."/>
            <person name="Huang B."/>
            <person name="Lee V."/>
            <person name="Espinosa-Alvarez O."/>
            <person name="Ortiz P.A."/>
            <person name="Costa-Martins A.G."/>
            <person name="Teixeira M.M."/>
            <person name="Buck G.A."/>
        </authorList>
    </citation>
    <scope>NUCLEOTIDE SEQUENCE [LARGE SCALE GENOMIC DNA]</scope>
    <source>
        <strain evidence="3 4">025E</strain>
    </source>
</reference>
<dbReference type="GeneID" id="40317312"/>
<feature type="region of interest" description="Disordered" evidence="1">
    <location>
        <begin position="101"/>
        <end position="136"/>
    </location>
</feature>
<protein>
    <submittedName>
        <fullName evidence="3">Putative phospholipid-transporting ATPase 1-like protein</fullName>
    </submittedName>
</protein>
<evidence type="ECO:0000313" key="4">
    <source>
        <dbReference type="Proteomes" id="UP000284403"/>
    </source>
</evidence>
<dbReference type="RefSeq" id="XP_029229287.1">
    <property type="nucleotide sequence ID" value="XM_029370619.1"/>
</dbReference>
<keyword evidence="2" id="KW-0472">Membrane</keyword>
<gene>
    <name evidence="3" type="ORF">Tco025E_03701</name>
</gene>
<organism evidence="3 4">
    <name type="scientific">Trypanosoma conorhini</name>
    <dbReference type="NCBI Taxonomy" id="83891"/>
    <lineage>
        <taxon>Eukaryota</taxon>
        <taxon>Discoba</taxon>
        <taxon>Euglenozoa</taxon>
        <taxon>Kinetoplastea</taxon>
        <taxon>Metakinetoplastina</taxon>
        <taxon>Trypanosomatida</taxon>
        <taxon>Trypanosomatidae</taxon>
        <taxon>Trypanosoma</taxon>
    </lineage>
</organism>
<feature type="compositionally biased region" description="Polar residues" evidence="1">
    <location>
        <begin position="125"/>
        <end position="135"/>
    </location>
</feature>
<evidence type="ECO:0000256" key="2">
    <source>
        <dbReference type="SAM" id="Phobius"/>
    </source>
</evidence>
<sequence>MLGGVWLVVVGLLRCLFEALLFLPRYLLLERHDRRSPIWGARAEATVWFGPTACLDVLGCIECLNCFGGATRAFSPPQYRKGSTNTAAESDEHEASTEEERLNSFSLSSPLSPRQTLLGADGNGSEASTEQSCDDSSAAAAVMNTLSRWLRRTSSRFTPDERLRCGEDAMAAAISTGGDAHMLQGVFTGGTPFVPYSLLQRACAEADAREEQNQRSDTPHMREYYRRRRRQLLRGRDGGTLSCWFPGGTAGAASTHVPYHTRPRKPRARRGFIPPWYAVHAKAQLLLSLLDPLWRILTELFFMSCTGEAHSRRTGDAEDRSLRVSSTSAASVPCVFTKPQPGQGEVPDPVEEICFMPEQAARELWARAHTTRQGTFGEAPVSCSYVPTLAPKKSSLRRSTAASLEGPTRLGVAEDATSPYSRTCAKVKPETSLAQAKEVQMEGHDSAHTVTAGSAWEARVTSLHWLHGSAPPDASVSPSAVIVLLLCPSVAQGNEHGCVARRLGALCAALTTMSKLRREGSCSSRRRGPPQTQLGADSPDSPNAPADAADPRFASWHAAIPVAEAFVCKGGASPDAAAGADASLCRERVNVTVEDIDRVLAHLGRLRSVSRHPSQDRNAAMKGAPSRDTEAAGGAPTPLHSRPEVQPQSDAKGGARSLYVVGVGWSNASSPLLQYVMSYGAQSRMDGVICINHSASSNYAIVPETGSSSSRQPQPLGRERHWCSRKHTTPFHSNFLSAPAGAVRLMLLAARLHLTAEHLAELRQRRQRQQQQKTAGNDLPDIHDVAIWEYLRRTVGSAVSGNFGPEGGGNDAPPPPASASPFPLLSRRPLTPGEAPLAALLRVEAQVDQEMGKWWLDEVQAGNEDEEDGMHGRGLSSRGNRGAAPPVSSGRWHPLMSLSDWDMLLQSRDEKSAAALMGLGLPGRGADGATQPAPPTATTEAADEGVCGGHRAAPPPPPAHCASLLFEMAGGRPALLLPARLSSPPARGRGTAAWTAARDACGRPSPSPSPDLAMAALRYHSASSAHLVSLIHVPTLFVHARDDEMAPLSTLPMRVLAKSPCVVTVLTRRGGYGVFLEGISTLHALPQLTLQERERALDTNTASDGAASRMPSKTRQWLPRWTPRRGGGTGTAPATATHGSCFAPSINSANSNNHKTKTGVRNEVETVFVIEHTTWLERLVVEFIAAALIV</sequence>
<feature type="region of interest" description="Disordered" evidence="1">
    <location>
        <begin position="1100"/>
        <end position="1133"/>
    </location>
</feature>
<feature type="compositionally biased region" description="Low complexity" evidence="1">
    <location>
        <begin position="536"/>
        <end position="548"/>
    </location>
</feature>
<keyword evidence="4" id="KW-1185">Reference proteome</keyword>
<comment type="caution">
    <text evidence="3">The sequence shown here is derived from an EMBL/GenBank/DDBJ whole genome shotgun (WGS) entry which is preliminary data.</text>
</comment>
<name>A0A3R7MTZ8_9TRYP</name>
<feature type="transmembrane region" description="Helical" evidence="2">
    <location>
        <begin position="6"/>
        <end position="28"/>
    </location>
</feature>
<feature type="region of interest" description="Disordered" evidence="1">
    <location>
        <begin position="801"/>
        <end position="826"/>
    </location>
</feature>
<feature type="compositionally biased region" description="Low complexity" evidence="1">
    <location>
        <begin position="104"/>
        <end position="113"/>
    </location>
</feature>
<dbReference type="OrthoDB" id="247542at2759"/>
<dbReference type="AlphaFoldDB" id="A0A3R7MTZ8"/>
<evidence type="ECO:0000256" key="1">
    <source>
        <dbReference type="SAM" id="MobiDB-lite"/>
    </source>
</evidence>
<dbReference type="EMBL" id="MKKU01000173">
    <property type="protein sequence ID" value="RNF20674.1"/>
    <property type="molecule type" value="Genomic_DNA"/>
</dbReference>
<feature type="region of interest" description="Disordered" evidence="1">
    <location>
        <begin position="518"/>
        <end position="549"/>
    </location>
</feature>